<evidence type="ECO:0000256" key="4">
    <source>
        <dbReference type="ARBA" id="ARBA00022833"/>
    </source>
</evidence>
<evidence type="ECO:0000256" key="6">
    <source>
        <dbReference type="ARBA" id="ARBA00023049"/>
    </source>
</evidence>
<evidence type="ECO:0000256" key="5">
    <source>
        <dbReference type="ARBA" id="ARBA00022840"/>
    </source>
</evidence>
<comment type="caution">
    <text evidence="9">The sequence shown here is derived from an EMBL/GenBank/DDBJ whole genome shotgun (WGS) entry which is preliminary data.</text>
</comment>
<dbReference type="Gene3D" id="3.40.50.300">
    <property type="entry name" value="P-loop containing nucleotide triphosphate hydrolases"/>
    <property type="match status" value="1"/>
</dbReference>
<evidence type="ECO:0000256" key="2">
    <source>
        <dbReference type="ARBA" id="ARBA00022723"/>
    </source>
</evidence>
<keyword evidence="10" id="KW-1185">Reference proteome</keyword>
<keyword evidence="5" id="KW-0067">ATP-binding</keyword>
<dbReference type="InterPro" id="IPR050928">
    <property type="entry name" value="ATP-dep_Zn_Metalloprotease"/>
</dbReference>
<proteinExistence type="predicted"/>
<keyword evidence="6" id="KW-0378">Hydrolase</keyword>
<name>A0ABS0A5Z1_9FLAO</name>
<dbReference type="Proteomes" id="UP001194729">
    <property type="component" value="Unassembled WGS sequence"/>
</dbReference>
<organism evidence="9 10">
    <name type="scientific">Nonlabens mediterrranea</name>
    <dbReference type="NCBI Taxonomy" id="1419947"/>
    <lineage>
        <taxon>Bacteria</taxon>
        <taxon>Pseudomonadati</taxon>
        <taxon>Bacteroidota</taxon>
        <taxon>Flavobacteriia</taxon>
        <taxon>Flavobacteriales</taxon>
        <taxon>Flavobacteriaceae</taxon>
        <taxon>Nonlabens</taxon>
    </lineage>
</organism>
<keyword evidence="6" id="KW-0482">Metalloprotease</keyword>
<dbReference type="CDD" id="cd19501">
    <property type="entry name" value="RecA-like_FtsH"/>
    <property type="match status" value="1"/>
</dbReference>
<dbReference type="PANTHER" id="PTHR43655:SF2">
    <property type="entry name" value="AFG3 LIKE MATRIX AAA PEPTIDASE SUBUNIT 2, ISOFORM A"/>
    <property type="match status" value="1"/>
</dbReference>
<evidence type="ECO:0000259" key="8">
    <source>
        <dbReference type="SMART" id="SM00382"/>
    </source>
</evidence>
<dbReference type="PANTHER" id="PTHR43655">
    <property type="entry name" value="ATP-DEPENDENT PROTEASE"/>
    <property type="match status" value="1"/>
</dbReference>
<dbReference type="InterPro" id="IPR003959">
    <property type="entry name" value="ATPase_AAA_core"/>
</dbReference>
<keyword evidence="3" id="KW-0547">Nucleotide-binding</keyword>
<dbReference type="InterPro" id="IPR003593">
    <property type="entry name" value="AAA+_ATPase"/>
</dbReference>
<feature type="domain" description="AAA+ ATPase" evidence="8">
    <location>
        <begin position="135"/>
        <end position="249"/>
    </location>
</feature>
<evidence type="ECO:0000256" key="1">
    <source>
        <dbReference type="ARBA" id="ARBA00001947"/>
    </source>
</evidence>
<keyword evidence="2" id="KW-0479">Metal-binding</keyword>
<keyword evidence="7" id="KW-0812">Transmembrane</keyword>
<evidence type="ECO:0000256" key="7">
    <source>
        <dbReference type="SAM" id="Phobius"/>
    </source>
</evidence>
<dbReference type="SMART" id="SM00382">
    <property type="entry name" value="AAA"/>
    <property type="match status" value="1"/>
</dbReference>
<accession>A0ABS0A5Z1</accession>
<dbReference type="InterPro" id="IPR027417">
    <property type="entry name" value="P-loop_NTPase"/>
</dbReference>
<reference evidence="9 10" key="1">
    <citation type="submission" date="2020-11" db="EMBL/GenBank/DDBJ databases">
        <title>P. mediterranea TC4 genome.</title>
        <authorList>
            <person name="Molmeret M."/>
        </authorList>
    </citation>
    <scope>NUCLEOTIDE SEQUENCE [LARGE SCALE GENOMIC DNA]</scope>
    <source>
        <strain evidence="9 10">TC4</strain>
    </source>
</reference>
<keyword evidence="7" id="KW-1133">Transmembrane helix</keyword>
<protein>
    <submittedName>
        <fullName evidence="9">AAA family ATPase</fullName>
    </submittedName>
</protein>
<keyword evidence="4" id="KW-0862">Zinc</keyword>
<dbReference type="Pfam" id="PF00004">
    <property type="entry name" value="AAA"/>
    <property type="match status" value="1"/>
</dbReference>
<feature type="non-terminal residue" evidence="9">
    <location>
        <position position="249"/>
    </location>
</feature>
<keyword evidence="6" id="KW-0645">Protease</keyword>
<sequence length="249" mass="27125">MNQGKVPQYKFEFGDLEIFQPQLEEAVENNNLETTVVFKTQDNTFMNAIWSFLPIILLIGVWIFIMRRMSGGGAGGGGGQIFNIGKSKAKLFDQKTDVKTTFKDVAGLEGAKEEIQEIVDFLKNPEKYTSLGGKIPKGALLIGSPGTGKTLLAKAVAGEAKVPFFSLSGSDFVEMFVGVGASRVRDLFKQAKEKSPSIIFIDEIDAIGRARGKSNFSGSNDERENTLNQLLTEMDGFGTNTNVIVLVPK</sequence>
<keyword evidence="7" id="KW-0472">Membrane</keyword>
<evidence type="ECO:0000313" key="10">
    <source>
        <dbReference type="Proteomes" id="UP001194729"/>
    </source>
</evidence>
<evidence type="ECO:0000256" key="3">
    <source>
        <dbReference type="ARBA" id="ARBA00022741"/>
    </source>
</evidence>
<gene>
    <name evidence="9" type="ORF">FNJ87_10725</name>
</gene>
<feature type="transmembrane region" description="Helical" evidence="7">
    <location>
        <begin position="48"/>
        <end position="65"/>
    </location>
</feature>
<dbReference type="EMBL" id="JADKYU010000548">
    <property type="protein sequence ID" value="MBF4984784.1"/>
    <property type="molecule type" value="Genomic_DNA"/>
</dbReference>
<dbReference type="SUPFAM" id="SSF52540">
    <property type="entry name" value="P-loop containing nucleoside triphosphate hydrolases"/>
    <property type="match status" value="1"/>
</dbReference>
<evidence type="ECO:0000313" key="9">
    <source>
        <dbReference type="EMBL" id="MBF4984784.1"/>
    </source>
</evidence>
<comment type="cofactor">
    <cofactor evidence="1">
        <name>Zn(2+)</name>
        <dbReference type="ChEBI" id="CHEBI:29105"/>
    </cofactor>
</comment>